<dbReference type="InterPro" id="IPR009380">
    <property type="entry name" value="DUF1036"/>
</dbReference>
<organism evidence="2 3">
    <name type="scientific">Brevundimonas denitrificans</name>
    <dbReference type="NCBI Taxonomy" id="1443434"/>
    <lineage>
        <taxon>Bacteria</taxon>
        <taxon>Pseudomonadati</taxon>
        <taxon>Pseudomonadota</taxon>
        <taxon>Alphaproteobacteria</taxon>
        <taxon>Caulobacterales</taxon>
        <taxon>Caulobacteraceae</taxon>
        <taxon>Brevundimonas</taxon>
    </lineage>
</organism>
<evidence type="ECO:0000313" key="3">
    <source>
        <dbReference type="Proteomes" id="UP001156921"/>
    </source>
</evidence>
<accession>A0ABQ6BDL5</accession>
<evidence type="ECO:0000313" key="2">
    <source>
        <dbReference type="EMBL" id="GLS00023.1"/>
    </source>
</evidence>
<sequence>MRTHLVAAAIAASLAAGSPGAAAAQSKPGMAPPAPVRPATVDIRVCNESGRNGTVAISYVEVGTGRFINRGWYVVNNGSCTELVSTDNANFYMYGDTLDGSGRRWEGNHALCVQYPGPYTFWSDGGDTCPAGYETRNFVVMHAEDVGPYTWTLQP</sequence>
<protein>
    <recommendedName>
        <fullName evidence="4">DUF1036 domain-containing protein</fullName>
    </recommendedName>
</protein>
<proteinExistence type="predicted"/>
<dbReference type="RefSeq" id="WP_284219846.1">
    <property type="nucleotide sequence ID" value="NZ_BSOY01000001.1"/>
</dbReference>
<keyword evidence="1" id="KW-0732">Signal</keyword>
<feature type="chain" id="PRO_5046614244" description="DUF1036 domain-containing protein" evidence="1">
    <location>
        <begin position="24"/>
        <end position="155"/>
    </location>
</feature>
<dbReference type="Pfam" id="PF06282">
    <property type="entry name" value="DUF1036"/>
    <property type="match status" value="1"/>
</dbReference>
<name>A0ABQ6BDL5_9CAUL</name>
<dbReference type="Proteomes" id="UP001156921">
    <property type="component" value="Unassembled WGS sequence"/>
</dbReference>
<reference evidence="3" key="1">
    <citation type="journal article" date="2019" name="Int. J. Syst. Evol. Microbiol.">
        <title>The Global Catalogue of Microorganisms (GCM) 10K type strain sequencing project: providing services to taxonomists for standard genome sequencing and annotation.</title>
        <authorList>
            <consortium name="The Broad Institute Genomics Platform"/>
            <consortium name="The Broad Institute Genome Sequencing Center for Infectious Disease"/>
            <person name="Wu L."/>
            <person name="Ma J."/>
        </authorList>
    </citation>
    <scope>NUCLEOTIDE SEQUENCE [LARGE SCALE GENOMIC DNA]</scope>
    <source>
        <strain evidence="3">NBRC 110107</strain>
    </source>
</reference>
<comment type="caution">
    <text evidence="2">The sequence shown here is derived from an EMBL/GenBank/DDBJ whole genome shotgun (WGS) entry which is preliminary data.</text>
</comment>
<keyword evidence="3" id="KW-1185">Reference proteome</keyword>
<feature type="signal peptide" evidence="1">
    <location>
        <begin position="1"/>
        <end position="23"/>
    </location>
</feature>
<dbReference type="EMBL" id="BSOY01000001">
    <property type="protein sequence ID" value="GLS00023.1"/>
    <property type="molecule type" value="Genomic_DNA"/>
</dbReference>
<gene>
    <name evidence="2" type="ORF">GCM10007859_00260</name>
</gene>
<evidence type="ECO:0000256" key="1">
    <source>
        <dbReference type="SAM" id="SignalP"/>
    </source>
</evidence>
<evidence type="ECO:0008006" key="4">
    <source>
        <dbReference type="Google" id="ProtNLM"/>
    </source>
</evidence>